<comment type="caution">
    <text evidence="1">The sequence shown here is derived from an EMBL/GenBank/DDBJ whole genome shotgun (WGS) entry which is preliminary data.</text>
</comment>
<dbReference type="RefSeq" id="WP_148544252.1">
    <property type="nucleotide sequence ID" value="NZ_VSDQ01000679.1"/>
</dbReference>
<dbReference type="EMBL" id="VSDQ01000679">
    <property type="protein sequence ID" value="TYA75008.1"/>
    <property type="molecule type" value="Genomic_DNA"/>
</dbReference>
<protein>
    <submittedName>
        <fullName evidence="1">Uncharacterized protein</fullName>
    </submittedName>
</protein>
<name>A0A5D0HUK5_9FLAO</name>
<organism evidence="1 2">
    <name type="scientific">Seonamhaeicola marinus</name>
    <dbReference type="NCBI Taxonomy" id="1912246"/>
    <lineage>
        <taxon>Bacteria</taxon>
        <taxon>Pseudomonadati</taxon>
        <taxon>Bacteroidota</taxon>
        <taxon>Flavobacteriia</taxon>
        <taxon>Flavobacteriales</taxon>
        <taxon>Flavobacteriaceae</taxon>
    </lineage>
</organism>
<evidence type="ECO:0000313" key="2">
    <source>
        <dbReference type="Proteomes" id="UP000323930"/>
    </source>
</evidence>
<reference evidence="1 2" key="1">
    <citation type="submission" date="2019-08" db="EMBL/GenBank/DDBJ databases">
        <title>Seonamhaeicola sediminis sp. nov., isolated from marine sediment.</title>
        <authorList>
            <person name="Cao W.R."/>
        </authorList>
    </citation>
    <scope>NUCLEOTIDE SEQUENCE [LARGE SCALE GENOMIC DNA]</scope>
    <source>
        <strain evidence="1 2">B011</strain>
    </source>
</reference>
<dbReference type="OrthoDB" id="978531at2"/>
<accession>A0A5D0HUK5</accession>
<dbReference type="Proteomes" id="UP000323930">
    <property type="component" value="Unassembled WGS sequence"/>
</dbReference>
<dbReference type="AlphaFoldDB" id="A0A5D0HUK5"/>
<sequence length="263" mass="29705">MKFIKALTLILLTVCFTNCTIKESIVFSEDGSGSYLLNYDMTEFMSKMKSEMGGGSSSSGDKVMDTTIVFKDIMEKFKDSVAALPEEKRLAMEAVKDMYMKMNMNEAAGVFDFGIGMNFKSIADLKDMGEKIKKVQSLNAQKDQVDAMKGSPLGKFMSPENNGFSYDYSETSFSRTTTLPADWDSSKFDLDENSESDKDKEFMEYFENASYIVEYTFPKKIKSYSIDNAELSNGDKTITYKVSWLDFVKNPKVLDVNLTFANE</sequence>
<evidence type="ECO:0000313" key="1">
    <source>
        <dbReference type="EMBL" id="TYA75008.1"/>
    </source>
</evidence>
<gene>
    <name evidence="1" type="ORF">FUA24_17050</name>
</gene>
<keyword evidence="2" id="KW-1185">Reference proteome</keyword>
<proteinExistence type="predicted"/>